<sequence>MKAFKAAFINEVEKIYRKKKVVVAAILSILAIVMGQLVVTGINRGFGLIAASSTQFPILVLSLLVNTILPLFTTLVAIDVFSGEFSHNTMKITLTRPVSRMKLYAAKICAVAFFVLANLLMIMLLSLVAGFIFNAVSLSVSGVLRIVLSYIVTLIPIMCFALIVVFFSNVLRSGTGVFFLSIVLFIAFNVLSVIFPKYSNLFITSMFDWYVLWNVDIIPLDKLIREFLIMAGYAIMFYTAGYYMFDKRDL</sequence>
<evidence type="ECO:0000313" key="3">
    <source>
        <dbReference type="Proteomes" id="UP000223596"/>
    </source>
</evidence>
<protein>
    <submittedName>
        <fullName evidence="2">ABC-2 type transport system permease protein</fullName>
    </submittedName>
</protein>
<organism evidence="2 3">
    <name type="scientific">Acetivibrio thermocellus AD2</name>
    <dbReference type="NCBI Taxonomy" id="1138384"/>
    <lineage>
        <taxon>Bacteria</taxon>
        <taxon>Bacillati</taxon>
        <taxon>Bacillota</taxon>
        <taxon>Clostridia</taxon>
        <taxon>Eubacteriales</taxon>
        <taxon>Oscillospiraceae</taxon>
        <taxon>Acetivibrio</taxon>
    </lineage>
</organism>
<dbReference type="PANTHER" id="PTHR37305:SF1">
    <property type="entry name" value="MEMBRANE PROTEIN"/>
    <property type="match status" value="1"/>
</dbReference>
<feature type="transmembrane region" description="Helical" evidence="1">
    <location>
        <begin position="148"/>
        <end position="170"/>
    </location>
</feature>
<dbReference type="EMBL" id="PDBW01000001">
    <property type="protein sequence ID" value="PFH01895.1"/>
    <property type="molecule type" value="Genomic_DNA"/>
</dbReference>
<evidence type="ECO:0000256" key="1">
    <source>
        <dbReference type="SAM" id="Phobius"/>
    </source>
</evidence>
<dbReference type="GeneID" id="35805026"/>
<evidence type="ECO:0000313" key="2">
    <source>
        <dbReference type="EMBL" id="PFH01895.1"/>
    </source>
</evidence>
<name>A0AB36TEC9_ACETH</name>
<dbReference type="Proteomes" id="UP000223596">
    <property type="component" value="Unassembled WGS sequence"/>
</dbReference>
<keyword evidence="1" id="KW-0812">Transmembrane</keyword>
<feature type="transmembrane region" description="Helical" evidence="1">
    <location>
        <begin position="227"/>
        <end position="245"/>
    </location>
</feature>
<dbReference type="AlphaFoldDB" id="A0AB36TEC9"/>
<dbReference type="Pfam" id="PF12730">
    <property type="entry name" value="ABC2_membrane_4"/>
    <property type="match status" value="1"/>
</dbReference>
<keyword evidence="1" id="KW-1133">Transmembrane helix</keyword>
<comment type="caution">
    <text evidence="2">The sequence shown here is derived from an EMBL/GenBank/DDBJ whole genome shotgun (WGS) entry which is preliminary data.</text>
</comment>
<reference evidence="2 3" key="1">
    <citation type="submission" date="2017-09" db="EMBL/GenBank/DDBJ databases">
        <title>Evaluation of Pacific Biosciences Sequencing Technology to Finishing C. thermocellum Genome Sequences.</title>
        <authorList>
            <person name="Brown S."/>
        </authorList>
    </citation>
    <scope>NUCLEOTIDE SEQUENCE [LARGE SCALE GENOMIC DNA]</scope>
    <source>
        <strain evidence="2 3">AD2</strain>
    </source>
</reference>
<dbReference type="PANTHER" id="PTHR37305">
    <property type="entry name" value="INTEGRAL MEMBRANE PROTEIN-RELATED"/>
    <property type="match status" value="1"/>
</dbReference>
<feature type="transmembrane region" description="Helical" evidence="1">
    <location>
        <begin position="21"/>
        <end position="39"/>
    </location>
</feature>
<accession>A0AB36TEC9</accession>
<keyword evidence="1" id="KW-0472">Membrane</keyword>
<feature type="transmembrane region" description="Helical" evidence="1">
    <location>
        <begin position="177"/>
        <end position="195"/>
    </location>
</feature>
<feature type="transmembrane region" description="Helical" evidence="1">
    <location>
        <begin position="103"/>
        <end position="136"/>
    </location>
</feature>
<gene>
    <name evidence="2" type="ORF">M972_11643</name>
</gene>
<dbReference type="RefSeq" id="WP_003511526.1">
    <property type="nucleotide sequence ID" value="NZ_CP013828.1"/>
</dbReference>
<feature type="transmembrane region" description="Helical" evidence="1">
    <location>
        <begin position="59"/>
        <end position="82"/>
    </location>
</feature>
<proteinExistence type="predicted"/>